<gene>
    <name evidence="1" type="ORF">Premu_0392</name>
</gene>
<reference evidence="2" key="1">
    <citation type="journal article" date="2011" name="Stand. Genomic Sci.">
        <title>Non-contiguous finished genome sequence of the opportunistic oral pathogen Prevotella multisaccharivorax type strain (PPPA20).</title>
        <authorList>
            <person name="Pati A."/>
            <person name="Gronow S."/>
            <person name="Lu M."/>
            <person name="Lapidus A."/>
            <person name="Nolan M."/>
            <person name="Lucas S."/>
            <person name="Hammon N."/>
            <person name="Deshpande S."/>
            <person name="Cheng J.F."/>
            <person name="Tapia R."/>
            <person name="Han C."/>
            <person name="Goodwin L."/>
            <person name="Pitluck S."/>
            <person name="Liolios K."/>
            <person name="Pagani I."/>
            <person name="Mavromatis K."/>
            <person name="Mikhailova N."/>
            <person name="Huntemann M."/>
            <person name="Chen A."/>
            <person name="Palaniappan K."/>
            <person name="Land M."/>
            <person name="Hauser L."/>
            <person name="Detter J.C."/>
            <person name="Brambilla E.M."/>
            <person name="Rohde M."/>
            <person name="Goker M."/>
            <person name="Woyke T."/>
            <person name="Bristow J."/>
            <person name="Eisen J.A."/>
            <person name="Markowitz V."/>
            <person name="Hugenholtz P."/>
            <person name="Kyrpides N.C."/>
            <person name="Klenk H.P."/>
            <person name="Ivanova N."/>
        </authorList>
    </citation>
    <scope>NUCLEOTIDE SEQUENCE [LARGE SCALE GENOMIC DNA]</scope>
    <source>
        <strain evidence="2">DSM 17128</strain>
    </source>
</reference>
<evidence type="ECO:0000313" key="1">
    <source>
        <dbReference type="EMBL" id="EGN55874.1"/>
    </source>
</evidence>
<dbReference type="EMBL" id="GL945017">
    <property type="protein sequence ID" value="EGN55874.1"/>
    <property type="molecule type" value="Genomic_DNA"/>
</dbReference>
<evidence type="ECO:0008006" key="3">
    <source>
        <dbReference type="Google" id="ProtNLM"/>
    </source>
</evidence>
<evidence type="ECO:0000313" key="2">
    <source>
        <dbReference type="Proteomes" id="UP000002772"/>
    </source>
</evidence>
<dbReference type="OrthoDB" id="1061225at2"/>
<protein>
    <recommendedName>
        <fullName evidence="3">Phage major capsid protein</fullName>
    </recommendedName>
</protein>
<dbReference type="Proteomes" id="UP000002772">
    <property type="component" value="Unassembled WGS sequence"/>
</dbReference>
<keyword evidence="2" id="KW-1185">Reference proteome</keyword>
<dbReference type="RefSeq" id="WP_007572688.1">
    <property type="nucleotide sequence ID" value="NZ_BPTS01000001.1"/>
</dbReference>
<proteinExistence type="predicted"/>
<accession>F8NB56</accession>
<sequence>MADTTGLKVGTITFTPEQLTKTYQTYRQELIVQPMLAMEDLLQHCSVRTGIRYRETVTEMSGNFEIGNYKKDKQHEADVNFDGRVLETFFGNCIETIDPNAIYQTIWGSDITKGDGLKNVPIVVQVCAYILKKLGERLYMNAFTAKHDGTVFDKTAAFFNGFKTIIDNDIAGTNENKKVYISEALGNLFSFTNSITKDNAEDALKDFYWGPKINKTLRKQPALKMFISDMTYHYYTEAYQTRHGALPYNQNYDKRTLEGAPNVELVALPCVPDDFMLVTPKSNILLLYNQKTADENYIVEKSLKNHYDMDFIANMFFGTQFESVSPEVFAVAKKKATV</sequence>
<organism evidence="1 2">
    <name type="scientific">Hallella multisaccharivorax DSM 17128</name>
    <dbReference type="NCBI Taxonomy" id="688246"/>
    <lineage>
        <taxon>Bacteria</taxon>
        <taxon>Pseudomonadati</taxon>
        <taxon>Bacteroidota</taxon>
        <taxon>Bacteroidia</taxon>
        <taxon>Bacteroidales</taxon>
        <taxon>Prevotellaceae</taxon>
        <taxon>Hallella</taxon>
    </lineage>
</organism>
<dbReference type="HOGENOM" id="CLU_876788_0_0_10"/>
<dbReference type="AlphaFoldDB" id="F8NB56"/>
<name>F8NB56_9BACT</name>
<dbReference type="STRING" id="688246.Premu_0392"/>